<evidence type="ECO:0000313" key="1">
    <source>
        <dbReference type="EMBL" id="MDQ0103698.1"/>
    </source>
</evidence>
<accession>A0ABT9TPU8</accession>
<dbReference type="EMBL" id="JAUSSW010000010">
    <property type="protein sequence ID" value="MDQ0103698.1"/>
    <property type="molecule type" value="Genomic_DNA"/>
</dbReference>
<keyword evidence="2" id="KW-1185">Reference proteome</keyword>
<proteinExistence type="predicted"/>
<dbReference type="RefSeq" id="WP_306878958.1">
    <property type="nucleotide sequence ID" value="NZ_JAUSSW010000010.1"/>
</dbReference>
<comment type="caution">
    <text evidence="1">The sequence shown here is derived from an EMBL/GenBank/DDBJ whole genome shotgun (WGS) entry which is preliminary data.</text>
</comment>
<evidence type="ECO:0000313" key="2">
    <source>
        <dbReference type="Proteomes" id="UP001244563"/>
    </source>
</evidence>
<protein>
    <submittedName>
        <fullName evidence="1">Uncharacterized protein</fullName>
    </submittedName>
</protein>
<dbReference type="Proteomes" id="UP001244563">
    <property type="component" value="Unassembled WGS sequence"/>
</dbReference>
<organism evidence="1 2">
    <name type="scientific">Paenarthrobacter nicotinovorans</name>
    <name type="common">Arthrobacter nicotinovorans</name>
    <dbReference type="NCBI Taxonomy" id="29320"/>
    <lineage>
        <taxon>Bacteria</taxon>
        <taxon>Bacillati</taxon>
        <taxon>Actinomycetota</taxon>
        <taxon>Actinomycetes</taxon>
        <taxon>Micrococcales</taxon>
        <taxon>Micrococcaceae</taxon>
        <taxon>Paenarthrobacter</taxon>
    </lineage>
</organism>
<name>A0ABT9TPU8_PAENI</name>
<reference evidence="1 2" key="1">
    <citation type="submission" date="2023-07" db="EMBL/GenBank/DDBJ databases">
        <title>Sorghum-associated microbial communities from plants grown in Nebraska, USA.</title>
        <authorList>
            <person name="Schachtman D."/>
        </authorList>
    </citation>
    <scope>NUCLEOTIDE SEQUENCE [LARGE SCALE GENOMIC DNA]</scope>
    <source>
        <strain evidence="1 2">CC523</strain>
    </source>
</reference>
<gene>
    <name evidence="1" type="ORF">J2T10_003363</name>
</gene>
<sequence>MSTLRRQKASTPTTFVPTETKDTMHRLRTYRPTSANAQPFISTSRYISLEMKRHIEATETPGLHGYFGEVDE</sequence>